<proteinExistence type="predicted"/>
<dbReference type="Proteomes" id="UP000829447">
    <property type="component" value="Linkage Group LG26"/>
</dbReference>
<evidence type="ECO:0000313" key="1">
    <source>
        <dbReference type="EMBL" id="MCI4393725.1"/>
    </source>
</evidence>
<protein>
    <submittedName>
        <fullName evidence="1">Uncharacterized protein</fullName>
    </submittedName>
</protein>
<organism evidence="1 2">
    <name type="scientific">Pangasianodon gigas</name>
    <name type="common">Mekong giant catfish</name>
    <name type="synonym">Pangasius gigas</name>
    <dbReference type="NCBI Taxonomy" id="30993"/>
    <lineage>
        <taxon>Eukaryota</taxon>
        <taxon>Metazoa</taxon>
        <taxon>Chordata</taxon>
        <taxon>Craniata</taxon>
        <taxon>Vertebrata</taxon>
        <taxon>Euteleostomi</taxon>
        <taxon>Actinopterygii</taxon>
        <taxon>Neopterygii</taxon>
        <taxon>Teleostei</taxon>
        <taxon>Ostariophysi</taxon>
        <taxon>Siluriformes</taxon>
        <taxon>Pangasiidae</taxon>
        <taxon>Pangasianodon</taxon>
    </lineage>
</organism>
<reference evidence="1 2" key="1">
    <citation type="journal article" date="2022" name="bioRxiv">
        <title>An ancient truncated duplication of the anti-Mullerian hormone receptor type 2 gene is a potential conserved master sex determinant in the Pangasiidae catfish family.</title>
        <authorList>
            <person name="Wen M."/>
            <person name="Pan Q."/>
            <person name="Jouanno E."/>
            <person name="Montfort J."/>
            <person name="Zahm M."/>
            <person name="Cabau C."/>
            <person name="Klopp C."/>
            <person name="Iampietro C."/>
            <person name="Roques C."/>
            <person name="Bouchez O."/>
            <person name="Castinel A."/>
            <person name="Donnadieu C."/>
            <person name="Parrinello H."/>
            <person name="Poncet C."/>
            <person name="Belmonte E."/>
            <person name="Gautier V."/>
            <person name="Avarre J.-C."/>
            <person name="Dugue R."/>
            <person name="Gustiano R."/>
            <person name="Ha T.T.T."/>
            <person name="Campet M."/>
            <person name="Sriphairoj K."/>
            <person name="Ribolli J."/>
            <person name="de Almeida F.L."/>
            <person name="Desvignes T."/>
            <person name="Postlethwait J.H."/>
            <person name="Bucao C.F."/>
            <person name="Robinson-Rechavi M."/>
            <person name="Bobe J."/>
            <person name="Herpin A."/>
            <person name="Guiguen Y."/>
        </authorList>
    </citation>
    <scope>NUCLEOTIDE SEQUENCE [LARGE SCALE GENOMIC DNA]</scope>
    <source>
        <strain evidence="1">YG-Dec2019</strain>
    </source>
</reference>
<accession>A0ACC5XR67</accession>
<name>A0ACC5XR67_PANGG</name>
<keyword evidence="2" id="KW-1185">Reference proteome</keyword>
<dbReference type="EMBL" id="CM040479">
    <property type="protein sequence ID" value="MCI4393725.1"/>
    <property type="molecule type" value="Genomic_DNA"/>
</dbReference>
<comment type="caution">
    <text evidence="1">The sequence shown here is derived from an EMBL/GenBank/DDBJ whole genome shotgun (WGS) entry which is preliminary data.</text>
</comment>
<gene>
    <name evidence="1" type="ORF">PGIGA_G00160820</name>
</gene>
<sequence length="76" mass="8872">MGMLTSSLLPVFGNSSWITPRTITLPRTVKHRCLAEKTCCRITTRTYLTGLKWAITILFTYCQYLNCYIIFICCYY</sequence>
<evidence type="ECO:0000313" key="2">
    <source>
        <dbReference type="Proteomes" id="UP000829447"/>
    </source>
</evidence>